<keyword evidence="2" id="KW-1185">Reference proteome</keyword>
<gene>
    <name evidence="1" type="ORF">FC14_GL001968</name>
</gene>
<name>A0A0R2AGP5_9LACO</name>
<dbReference type="EMBL" id="AYYP01000001">
    <property type="protein sequence ID" value="KRM66465.1"/>
    <property type="molecule type" value="Genomic_DNA"/>
</dbReference>
<evidence type="ECO:0000313" key="2">
    <source>
        <dbReference type="Proteomes" id="UP000051008"/>
    </source>
</evidence>
<protein>
    <submittedName>
        <fullName evidence="1">Uncharacterized protein</fullName>
    </submittedName>
</protein>
<proteinExistence type="predicted"/>
<evidence type="ECO:0000313" key="1">
    <source>
        <dbReference type="EMBL" id="KRM66465.1"/>
    </source>
</evidence>
<accession>A0A0R2AGP5</accession>
<dbReference type="PATRIC" id="fig|1423718.3.peg.2042"/>
<sequence>MSQMGLFIKREKFKEYMLDDQPDIKYDENAVLLSLNTVRGKAVTNCIHFSKEAGLYAAQYESMWDIFGDGFYIPAAKIKEVYRKEQLLSTYLYIETTQEVNGQLMKLKLNLPKLNRTPWHIKNLKRLQAQVPVAK</sequence>
<organism evidence="1 2">
    <name type="scientific">Ligilactobacillus agilis DSM 20509</name>
    <dbReference type="NCBI Taxonomy" id="1423718"/>
    <lineage>
        <taxon>Bacteria</taxon>
        <taxon>Bacillati</taxon>
        <taxon>Bacillota</taxon>
        <taxon>Bacilli</taxon>
        <taxon>Lactobacillales</taxon>
        <taxon>Lactobacillaceae</taxon>
        <taxon>Ligilactobacillus</taxon>
    </lineage>
</organism>
<comment type="caution">
    <text evidence="1">The sequence shown here is derived from an EMBL/GenBank/DDBJ whole genome shotgun (WGS) entry which is preliminary data.</text>
</comment>
<dbReference type="Proteomes" id="UP000051008">
    <property type="component" value="Unassembled WGS sequence"/>
</dbReference>
<dbReference type="AlphaFoldDB" id="A0A0R2AGP5"/>
<reference evidence="1 2" key="1">
    <citation type="journal article" date="2015" name="Genome Announc.">
        <title>Expanding the biotechnology potential of lactobacilli through comparative genomics of 213 strains and associated genera.</title>
        <authorList>
            <person name="Sun Z."/>
            <person name="Harris H.M."/>
            <person name="McCann A."/>
            <person name="Guo C."/>
            <person name="Argimon S."/>
            <person name="Zhang W."/>
            <person name="Yang X."/>
            <person name="Jeffery I.B."/>
            <person name="Cooney J.C."/>
            <person name="Kagawa T.F."/>
            <person name="Liu W."/>
            <person name="Song Y."/>
            <person name="Salvetti E."/>
            <person name="Wrobel A."/>
            <person name="Rasinkangas P."/>
            <person name="Parkhill J."/>
            <person name="Rea M.C."/>
            <person name="O'Sullivan O."/>
            <person name="Ritari J."/>
            <person name="Douillard F.P."/>
            <person name="Paul Ross R."/>
            <person name="Yang R."/>
            <person name="Briner A.E."/>
            <person name="Felis G.E."/>
            <person name="de Vos W.M."/>
            <person name="Barrangou R."/>
            <person name="Klaenhammer T.R."/>
            <person name="Caufield P.W."/>
            <person name="Cui Y."/>
            <person name="Zhang H."/>
            <person name="O'Toole P.W."/>
        </authorList>
    </citation>
    <scope>NUCLEOTIDE SEQUENCE [LARGE SCALE GENOMIC DNA]</scope>
    <source>
        <strain evidence="1 2">DSM 20509</strain>
    </source>
</reference>